<dbReference type="OrthoDB" id="3355096at2"/>
<protein>
    <submittedName>
        <fullName evidence="3">Uncharacterized protein</fullName>
    </submittedName>
</protein>
<evidence type="ECO:0000313" key="3">
    <source>
        <dbReference type="EMBL" id="SCF38844.1"/>
    </source>
</evidence>
<gene>
    <name evidence="3" type="ORF">GA0070564_107138</name>
</gene>
<evidence type="ECO:0000256" key="1">
    <source>
        <dbReference type="SAM" id="MobiDB-lite"/>
    </source>
</evidence>
<feature type="region of interest" description="Disordered" evidence="1">
    <location>
        <begin position="63"/>
        <end position="86"/>
    </location>
</feature>
<proteinExistence type="predicted"/>
<keyword evidence="2" id="KW-0812">Transmembrane</keyword>
<dbReference type="Proteomes" id="UP000199504">
    <property type="component" value="Unassembled WGS sequence"/>
</dbReference>
<feature type="compositionally biased region" description="Pro residues" evidence="1">
    <location>
        <begin position="65"/>
        <end position="78"/>
    </location>
</feature>
<keyword evidence="4" id="KW-1185">Reference proteome</keyword>
<organism evidence="3 4">
    <name type="scientific">Micromonospora mirobrigensis</name>
    <dbReference type="NCBI Taxonomy" id="262898"/>
    <lineage>
        <taxon>Bacteria</taxon>
        <taxon>Bacillati</taxon>
        <taxon>Actinomycetota</taxon>
        <taxon>Actinomycetes</taxon>
        <taxon>Micromonosporales</taxon>
        <taxon>Micromonosporaceae</taxon>
        <taxon>Micromonospora</taxon>
    </lineage>
</organism>
<name>A0A1C5A1F0_9ACTN</name>
<reference evidence="4" key="1">
    <citation type="submission" date="2016-06" db="EMBL/GenBank/DDBJ databases">
        <authorList>
            <person name="Varghese N."/>
            <person name="Submissions Spin"/>
        </authorList>
    </citation>
    <scope>NUCLEOTIDE SEQUENCE [LARGE SCALE GENOMIC DNA]</scope>
    <source>
        <strain evidence="4">DSM 44830</strain>
    </source>
</reference>
<sequence>MNETDLRTVLAERSAGHAPAVDAERLAGVRRRVARRRLRRRGTAVAGATLALVAIGGVAAARTDPAPPPAGPPAPTAAPDPTVDGFPQWDDAVRALASARITLPARTGRLTVTPTTLDLVVATSCPAPDRSVGLEIRVNGRPFSTATCGAGLSTTADGWRRLGVRVGRPSVLTFRAGGADDGTGGRLPMPATGAFGVAVGERVQPVDD</sequence>
<dbReference type="RefSeq" id="WP_091612128.1">
    <property type="nucleotide sequence ID" value="NZ_FMCX01000007.1"/>
</dbReference>
<dbReference type="STRING" id="262898.GA0070564_107138"/>
<feature type="transmembrane region" description="Helical" evidence="2">
    <location>
        <begin position="42"/>
        <end position="61"/>
    </location>
</feature>
<accession>A0A1C5A1F0</accession>
<dbReference type="EMBL" id="FMCX01000007">
    <property type="protein sequence ID" value="SCF38844.1"/>
    <property type="molecule type" value="Genomic_DNA"/>
</dbReference>
<dbReference type="AlphaFoldDB" id="A0A1C5A1F0"/>
<evidence type="ECO:0000256" key="2">
    <source>
        <dbReference type="SAM" id="Phobius"/>
    </source>
</evidence>
<keyword evidence="2" id="KW-0472">Membrane</keyword>
<evidence type="ECO:0000313" key="4">
    <source>
        <dbReference type="Proteomes" id="UP000199504"/>
    </source>
</evidence>
<keyword evidence="2" id="KW-1133">Transmembrane helix</keyword>